<reference evidence="2" key="1">
    <citation type="journal article" date="2021" name="Proc. Natl. Acad. Sci. U.S.A.">
        <title>Three genomes in the algal genus Volvox reveal the fate of a haploid sex-determining region after a transition to homothallism.</title>
        <authorList>
            <person name="Yamamoto K."/>
            <person name="Hamaji T."/>
            <person name="Kawai-Toyooka H."/>
            <person name="Matsuzaki R."/>
            <person name="Takahashi F."/>
            <person name="Nishimura Y."/>
            <person name="Kawachi M."/>
            <person name="Noguchi H."/>
            <person name="Minakuchi Y."/>
            <person name="Umen J.G."/>
            <person name="Toyoda A."/>
            <person name="Nozaki H."/>
        </authorList>
    </citation>
    <scope>NUCLEOTIDE SEQUENCE</scope>
    <source>
        <strain evidence="3">NIES-3785</strain>
        <strain evidence="2">NIES-3786</strain>
    </source>
</reference>
<proteinExistence type="predicted"/>
<feature type="region of interest" description="Disordered" evidence="1">
    <location>
        <begin position="21"/>
        <end position="45"/>
    </location>
</feature>
<sequence length="140" mass="14847">MLLSASRQLAAEQHSRSSFRVCDNASSAPAAGAPPEHGLPWRSSGHSAAGIAALSMGALAAGQPSAAVVRLWPFRSLQLTQQGQTTWRQQLPQSSWSLAGSAERGRLGWGVLQPRQGCFPGKFVWAIPQREGSPRFGQGS</sequence>
<dbReference type="Proteomes" id="UP000722791">
    <property type="component" value="Unassembled WGS sequence"/>
</dbReference>
<dbReference type="Proteomes" id="UP000747110">
    <property type="component" value="Unassembled WGS sequence"/>
</dbReference>
<protein>
    <submittedName>
        <fullName evidence="2">Uncharacterized protein</fullName>
    </submittedName>
</protein>
<dbReference type="AlphaFoldDB" id="A0A8J4C720"/>
<organism evidence="2 4">
    <name type="scientific">Volvox reticuliferus</name>
    <dbReference type="NCBI Taxonomy" id="1737510"/>
    <lineage>
        <taxon>Eukaryota</taxon>
        <taxon>Viridiplantae</taxon>
        <taxon>Chlorophyta</taxon>
        <taxon>core chlorophytes</taxon>
        <taxon>Chlorophyceae</taxon>
        <taxon>CS clade</taxon>
        <taxon>Chlamydomonadales</taxon>
        <taxon>Volvocaceae</taxon>
        <taxon>Volvox</taxon>
    </lineage>
</organism>
<evidence type="ECO:0000313" key="3">
    <source>
        <dbReference type="EMBL" id="GIM04073.1"/>
    </source>
</evidence>
<keyword evidence="4" id="KW-1185">Reference proteome</keyword>
<dbReference type="EMBL" id="BNCP01000009">
    <property type="protein sequence ID" value="GIL76828.1"/>
    <property type="molecule type" value="Genomic_DNA"/>
</dbReference>
<evidence type="ECO:0000313" key="4">
    <source>
        <dbReference type="Proteomes" id="UP000747110"/>
    </source>
</evidence>
<evidence type="ECO:0000313" key="2">
    <source>
        <dbReference type="EMBL" id="GIL76828.1"/>
    </source>
</evidence>
<dbReference type="EMBL" id="BNCQ01000015">
    <property type="protein sequence ID" value="GIM04073.1"/>
    <property type="molecule type" value="Genomic_DNA"/>
</dbReference>
<accession>A0A8J4C720</accession>
<name>A0A8J4C720_9CHLO</name>
<comment type="caution">
    <text evidence="2">The sequence shown here is derived from an EMBL/GenBank/DDBJ whole genome shotgun (WGS) entry which is preliminary data.</text>
</comment>
<gene>
    <name evidence="2" type="ORF">Vretifemale_6358</name>
    <name evidence="3" type="ORF">Vretimale_8698</name>
</gene>
<evidence type="ECO:0000256" key="1">
    <source>
        <dbReference type="SAM" id="MobiDB-lite"/>
    </source>
</evidence>
<feature type="compositionally biased region" description="Low complexity" evidence="1">
    <location>
        <begin position="25"/>
        <end position="35"/>
    </location>
</feature>